<gene>
    <name evidence="1" type="ORF">H8S75_32145</name>
</gene>
<dbReference type="EMBL" id="JACOPB010000050">
    <property type="protein sequence ID" value="MBC5712552.1"/>
    <property type="molecule type" value="Genomic_DNA"/>
</dbReference>
<keyword evidence="2" id="KW-1185">Reference proteome</keyword>
<reference evidence="1 2" key="1">
    <citation type="submission" date="2020-08" db="EMBL/GenBank/DDBJ databases">
        <title>Genome public.</title>
        <authorList>
            <person name="Liu C."/>
            <person name="Sun Q."/>
        </authorList>
    </citation>
    <scope>NUCLEOTIDE SEQUENCE [LARGE SCALE GENOMIC DNA]</scope>
    <source>
        <strain evidence="1 2">NSJ-66</strain>
    </source>
</reference>
<evidence type="ECO:0000313" key="2">
    <source>
        <dbReference type="Proteomes" id="UP000634672"/>
    </source>
</evidence>
<dbReference type="Proteomes" id="UP000634672">
    <property type="component" value="Unassembled WGS sequence"/>
</dbReference>
<accession>A0ABR7HH89</accession>
<evidence type="ECO:0000313" key="1">
    <source>
        <dbReference type="EMBL" id="MBC5712552.1"/>
    </source>
</evidence>
<name>A0ABR7HH89_9FIRM</name>
<dbReference type="RefSeq" id="WP_187024948.1">
    <property type="nucleotide sequence ID" value="NZ_JACOPB010000050.1"/>
</dbReference>
<comment type="caution">
    <text evidence="1">The sequence shown here is derived from an EMBL/GenBank/DDBJ whole genome shotgun (WGS) entry which is preliminary data.</text>
</comment>
<proteinExistence type="predicted"/>
<protein>
    <submittedName>
        <fullName evidence="1">Uncharacterized protein</fullName>
    </submittedName>
</protein>
<sequence>MEIDLSRFKVIHGDKVLNAIALMGVEMSAIDDFENRDIIVKPKIIDVLAVNEDGNLVSIMDEAWTFQFLPIVHN</sequence>
<organism evidence="1 2">
    <name type="scientific">Hungatella hominis</name>
    <dbReference type="NCBI Taxonomy" id="2763050"/>
    <lineage>
        <taxon>Bacteria</taxon>
        <taxon>Bacillati</taxon>
        <taxon>Bacillota</taxon>
        <taxon>Clostridia</taxon>
        <taxon>Lachnospirales</taxon>
        <taxon>Lachnospiraceae</taxon>
        <taxon>Hungatella</taxon>
    </lineage>
</organism>